<dbReference type="EMBL" id="AP023440">
    <property type="protein sequence ID" value="BCL28019.1"/>
    <property type="molecule type" value="Genomic_DNA"/>
</dbReference>
<gene>
    <name evidence="2" type="ORF">GCM10017557_28780</name>
</gene>
<name>A0A7G1NYJ5_9ACTN</name>
<dbReference type="RefSeq" id="WP_190850380.1">
    <property type="nucleotide sequence ID" value="NZ_AP023440.1"/>
</dbReference>
<proteinExistence type="predicted"/>
<protein>
    <recommendedName>
        <fullName evidence="4">Mycothiol-dependent maleylpyruvate isomerase metal-binding domain-containing protein</fullName>
    </recommendedName>
</protein>
<dbReference type="AlphaFoldDB" id="A0A7G1NYJ5"/>
<accession>A0A7G1NYJ5</accession>
<sequence length="203" mass="21740">MDTTALRSAYDRLLDAAALLDLPDLGDAGDRGWNADQILAHLLSLDASIAAVALGVVAGSRPTFDNRISLDTWNLDRIIAEHSGRADLIDHVRSQATVLCDIADRLSGEAASVLVPSLLLSNDALVLDQPVPLAGLIDGLAEDHVTRAYATAPQPSRPRPRPLPRTRTRLKAAKTPPQAPFGNVTSTRRFLRRPCSEVLSAMG</sequence>
<keyword evidence="3" id="KW-1185">Reference proteome</keyword>
<evidence type="ECO:0000256" key="1">
    <source>
        <dbReference type="SAM" id="MobiDB-lite"/>
    </source>
</evidence>
<organism evidence="2 3">
    <name type="scientific">Streptomyces aurantiacus</name>
    <dbReference type="NCBI Taxonomy" id="47760"/>
    <lineage>
        <taxon>Bacteria</taxon>
        <taxon>Bacillati</taxon>
        <taxon>Actinomycetota</taxon>
        <taxon>Actinomycetes</taxon>
        <taxon>Kitasatosporales</taxon>
        <taxon>Streptomycetaceae</taxon>
        <taxon>Streptomyces</taxon>
        <taxon>Streptomyces aurantiacus group</taxon>
    </lineage>
</organism>
<evidence type="ECO:0000313" key="3">
    <source>
        <dbReference type="Proteomes" id="UP000516444"/>
    </source>
</evidence>
<feature type="compositionally biased region" description="Basic residues" evidence="1">
    <location>
        <begin position="158"/>
        <end position="172"/>
    </location>
</feature>
<evidence type="ECO:0008006" key="4">
    <source>
        <dbReference type="Google" id="ProtNLM"/>
    </source>
</evidence>
<feature type="region of interest" description="Disordered" evidence="1">
    <location>
        <begin position="151"/>
        <end position="184"/>
    </location>
</feature>
<dbReference type="Proteomes" id="UP000516444">
    <property type="component" value="Chromosome"/>
</dbReference>
<dbReference type="KEGG" id="sgm:GCM10017557_28780"/>
<evidence type="ECO:0000313" key="2">
    <source>
        <dbReference type="EMBL" id="BCL28019.1"/>
    </source>
</evidence>
<reference evidence="2 3" key="1">
    <citation type="journal article" date="2014" name="Int. J. Syst. Evol. Microbiol.">
        <title>Complete genome sequence of Corynebacterium casei LMG S-19264T (=DSM 44701T), isolated from a smear-ripened cheese.</title>
        <authorList>
            <consortium name="US DOE Joint Genome Institute (JGI-PGF)"/>
            <person name="Walter F."/>
            <person name="Albersmeier A."/>
            <person name="Kalinowski J."/>
            <person name="Ruckert C."/>
        </authorList>
    </citation>
    <scope>NUCLEOTIDE SEQUENCE [LARGE SCALE GENOMIC DNA]</scope>
    <source>
        <strain evidence="2 3">JCM 4677</strain>
    </source>
</reference>